<gene>
    <name evidence="2" type="ORF">GR212_34350</name>
</gene>
<organism evidence="2 3">
    <name type="scientific">Rhizobium lusitanum</name>
    <dbReference type="NCBI Taxonomy" id="293958"/>
    <lineage>
        <taxon>Bacteria</taxon>
        <taxon>Pseudomonadati</taxon>
        <taxon>Pseudomonadota</taxon>
        <taxon>Alphaproteobacteria</taxon>
        <taxon>Hyphomicrobiales</taxon>
        <taxon>Rhizobiaceae</taxon>
        <taxon>Rhizobium/Agrobacterium group</taxon>
        <taxon>Rhizobium</taxon>
    </lineage>
</organism>
<dbReference type="AlphaFoldDB" id="A0A6L9UF33"/>
<keyword evidence="1" id="KW-0732">Signal</keyword>
<dbReference type="Proteomes" id="UP000483035">
    <property type="component" value="Unassembled WGS sequence"/>
</dbReference>
<accession>A0A6L9UF33</accession>
<evidence type="ECO:0000256" key="1">
    <source>
        <dbReference type="SAM" id="SignalP"/>
    </source>
</evidence>
<comment type="caution">
    <text evidence="2">The sequence shown here is derived from an EMBL/GenBank/DDBJ whole genome shotgun (WGS) entry which is preliminary data.</text>
</comment>
<feature type="signal peptide" evidence="1">
    <location>
        <begin position="1"/>
        <end position="20"/>
    </location>
</feature>
<evidence type="ECO:0000313" key="3">
    <source>
        <dbReference type="Proteomes" id="UP000483035"/>
    </source>
</evidence>
<dbReference type="EMBL" id="WUEY01000035">
    <property type="protein sequence ID" value="NEI74625.1"/>
    <property type="molecule type" value="Genomic_DNA"/>
</dbReference>
<name>A0A6L9UF33_9HYPH</name>
<sequence length="119" mass="12687">MATRISSALVMLAAAIFASADGSRAADITQSDIQVAYGLLLDGKDAIYGQQVCHIHARCQLVDDRKTQVEVSVTIDSILGLSGEVSVQCSRPDCSFLNEARSARLEGAVGGDRSRQFEL</sequence>
<reference evidence="2 3" key="1">
    <citation type="submission" date="2019-12" db="EMBL/GenBank/DDBJ databases">
        <title>Rhizobium genotypes associated with high levels of biological nitrogen fixation by grain legumes in a temperate-maritime cropping system.</title>
        <authorList>
            <person name="Maluk M."/>
            <person name="Francesc Ferrando Molina F."/>
            <person name="Lopez Del Egido L."/>
            <person name="Lafos M."/>
            <person name="Langarica-Fuentes A."/>
            <person name="Gebre Yohannes G."/>
            <person name="Young M.W."/>
            <person name="Martin P."/>
            <person name="Gantlett R."/>
            <person name="Kenicer G."/>
            <person name="Hawes C."/>
            <person name="Begg G.S."/>
            <person name="Quilliam R.S."/>
            <person name="Squire G.R."/>
            <person name="Poole P.S."/>
            <person name="Young P.W."/>
            <person name="Iannetta P.M."/>
            <person name="James E.K."/>
        </authorList>
    </citation>
    <scope>NUCLEOTIDE SEQUENCE [LARGE SCALE GENOMIC DNA]</scope>
    <source>
        <strain evidence="2 3">JHI1118</strain>
    </source>
</reference>
<dbReference type="RefSeq" id="WP_163994076.1">
    <property type="nucleotide sequence ID" value="NZ_WUEY01000035.1"/>
</dbReference>
<evidence type="ECO:0000313" key="2">
    <source>
        <dbReference type="EMBL" id="NEI74625.1"/>
    </source>
</evidence>
<feature type="chain" id="PRO_5026702179" evidence="1">
    <location>
        <begin position="21"/>
        <end position="119"/>
    </location>
</feature>
<proteinExistence type="predicted"/>
<protein>
    <submittedName>
        <fullName evidence="2">Uncharacterized protein</fullName>
    </submittedName>
</protein>